<feature type="compositionally biased region" description="Low complexity" evidence="1">
    <location>
        <begin position="282"/>
        <end position="299"/>
    </location>
</feature>
<feature type="non-terminal residue" evidence="2">
    <location>
        <position position="401"/>
    </location>
</feature>
<organism evidence="2 3">
    <name type="scientific">Bodo saltans</name>
    <name type="common">Flagellated protozoan</name>
    <dbReference type="NCBI Taxonomy" id="75058"/>
    <lineage>
        <taxon>Eukaryota</taxon>
        <taxon>Discoba</taxon>
        <taxon>Euglenozoa</taxon>
        <taxon>Kinetoplastea</taxon>
        <taxon>Metakinetoplastina</taxon>
        <taxon>Eubodonida</taxon>
        <taxon>Bodonidae</taxon>
        <taxon>Bodo</taxon>
    </lineage>
</organism>
<dbReference type="EMBL" id="CYKH01001014">
    <property type="protein sequence ID" value="CUG78031.1"/>
    <property type="molecule type" value="Genomic_DNA"/>
</dbReference>
<dbReference type="PANTHER" id="PTHR22746">
    <property type="entry name" value="RAB6A-GEF COMPLEX PARTNER PROTEIN 1"/>
    <property type="match status" value="1"/>
</dbReference>
<feature type="compositionally biased region" description="Low complexity" evidence="1">
    <location>
        <begin position="264"/>
        <end position="273"/>
    </location>
</feature>
<sequence>MTRSIALGAPSTHWCLPVTDDAVLSSSSPHQQQSRSGAPTTVASQITTNHSNNESLVQCQLSPSGQVFAMLTQSRLQFWSALQHTVLLATVILPRCSSVAGGDAGHKVVWNPAGRSLAVATLDRRVIFVEADVNLPNTSVIAPDVGGRALHLYDVPGRVCLGFEIQLEFGLVIGLAAAPQALLVSTSSGFVVGIGWNRGSVLFTWSSTHVLQRAASSSFVTPTAAGGGSRASSTSVPAFVTTSARSGTSPTGPAEPVGGFGTGAAASPPAASPDHQLFPVISSTGSNNSSSGPSGPQQQHRYAFGGSIVFFDFSAPHKKKKFVTTSARSGSSPTGPAEPVGGFGTVAAASPPAASPDHQLFPVISSTGSNNSSGGPSSGQQLQHRYAFGGSIVFFDFSAPH</sequence>
<keyword evidence="3" id="KW-1185">Reference proteome</keyword>
<name>A0A0S4J4A5_BODSA</name>
<reference evidence="3" key="1">
    <citation type="submission" date="2015-09" db="EMBL/GenBank/DDBJ databases">
        <authorList>
            <consortium name="Pathogen Informatics"/>
        </authorList>
    </citation>
    <scope>NUCLEOTIDE SEQUENCE [LARGE SCALE GENOMIC DNA]</scope>
    <source>
        <strain evidence="3">Lake Konstanz</strain>
    </source>
</reference>
<proteinExistence type="predicted"/>
<gene>
    <name evidence="2" type="ORF">BSAL_05835</name>
</gene>
<dbReference type="AlphaFoldDB" id="A0A0S4J4A5"/>
<feature type="compositionally biased region" description="Low complexity" evidence="1">
    <location>
        <begin position="365"/>
        <end position="379"/>
    </location>
</feature>
<dbReference type="GO" id="GO:0000139">
    <property type="term" value="C:Golgi membrane"/>
    <property type="evidence" value="ECO:0007669"/>
    <property type="project" value="TreeGrafter"/>
</dbReference>
<dbReference type="VEuPathDB" id="TriTrypDB:BSAL_05830"/>
<feature type="compositionally biased region" description="Low complexity" evidence="1">
    <location>
        <begin position="347"/>
        <end position="356"/>
    </location>
</feature>
<protein>
    <submittedName>
        <fullName evidence="2">Uncharacterized protein</fullName>
    </submittedName>
</protein>
<dbReference type="Proteomes" id="UP000051952">
    <property type="component" value="Unassembled WGS sequence"/>
</dbReference>
<dbReference type="InterPro" id="IPR040096">
    <property type="entry name" value="Ric1"/>
</dbReference>
<accession>A0A0S4J4A5</accession>
<dbReference type="GO" id="GO:0042147">
    <property type="term" value="P:retrograde transport, endosome to Golgi"/>
    <property type="evidence" value="ECO:0007669"/>
    <property type="project" value="TreeGrafter"/>
</dbReference>
<evidence type="ECO:0000313" key="2">
    <source>
        <dbReference type="EMBL" id="CUG78031.1"/>
    </source>
</evidence>
<evidence type="ECO:0000313" key="3">
    <source>
        <dbReference type="Proteomes" id="UP000051952"/>
    </source>
</evidence>
<dbReference type="GO" id="GO:0034066">
    <property type="term" value="C:Ric1-Rgp1 guanyl-nucleotide exchange factor complex"/>
    <property type="evidence" value="ECO:0007669"/>
    <property type="project" value="InterPro"/>
</dbReference>
<dbReference type="PANTHER" id="PTHR22746:SF10">
    <property type="entry name" value="GUANINE NUCLEOTIDE EXCHANGE FACTOR SUBUNIT RIC1"/>
    <property type="match status" value="1"/>
</dbReference>
<dbReference type="OrthoDB" id="67540at2759"/>
<dbReference type="GO" id="GO:0006886">
    <property type="term" value="P:intracellular protein transport"/>
    <property type="evidence" value="ECO:0007669"/>
    <property type="project" value="InterPro"/>
</dbReference>
<feature type="compositionally biased region" description="Polar residues" evidence="1">
    <location>
        <begin position="240"/>
        <end position="251"/>
    </location>
</feature>
<evidence type="ECO:0000256" key="1">
    <source>
        <dbReference type="SAM" id="MobiDB-lite"/>
    </source>
</evidence>
<feature type="region of interest" description="Disordered" evidence="1">
    <location>
        <begin position="345"/>
        <end position="382"/>
    </location>
</feature>
<dbReference type="GO" id="GO:0005829">
    <property type="term" value="C:cytosol"/>
    <property type="evidence" value="ECO:0007669"/>
    <property type="project" value="TreeGrafter"/>
</dbReference>
<feature type="region of interest" description="Disordered" evidence="1">
    <location>
        <begin position="222"/>
        <end position="299"/>
    </location>
</feature>
<dbReference type="SUPFAM" id="SSF82171">
    <property type="entry name" value="DPP6 N-terminal domain-like"/>
    <property type="match status" value="1"/>
</dbReference>